<feature type="region of interest" description="Disordered" evidence="4">
    <location>
        <begin position="450"/>
        <end position="508"/>
    </location>
</feature>
<feature type="compositionally biased region" description="Acidic residues" evidence="4">
    <location>
        <begin position="526"/>
        <end position="538"/>
    </location>
</feature>
<feature type="region of interest" description="Disordered" evidence="4">
    <location>
        <begin position="1"/>
        <end position="71"/>
    </location>
</feature>
<dbReference type="PANTHER" id="PTHR16650">
    <property type="entry name" value="C21ORF13-RELATED"/>
    <property type="match status" value="1"/>
</dbReference>
<dbReference type="AlphaFoldDB" id="A0A6P8X599"/>
<gene>
    <name evidence="7" type="primary">LOC117570617</name>
</gene>
<dbReference type="InterPro" id="IPR028933">
    <property type="entry name" value="Lebercilin_dom"/>
</dbReference>
<feature type="compositionally biased region" description="Polar residues" evidence="4">
    <location>
        <begin position="30"/>
        <end position="44"/>
    </location>
</feature>
<evidence type="ECO:0000256" key="3">
    <source>
        <dbReference type="SAM" id="Coils"/>
    </source>
</evidence>
<protein>
    <submittedName>
        <fullName evidence="7">Myosin-10 isoform X1</fullName>
    </submittedName>
</protein>
<evidence type="ECO:0000313" key="7">
    <source>
        <dbReference type="RefSeq" id="XP_034108269.1"/>
    </source>
</evidence>
<proteinExistence type="inferred from homology"/>
<organism evidence="6 7">
    <name type="scientific">Drosophila albomicans</name>
    <name type="common">Fruit fly</name>
    <dbReference type="NCBI Taxonomy" id="7291"/>
    <lineage>
        <taxon>Eukaryota</taxon>
        <taxon>Metazoa</taxon>
        <taxon>Ecdysozoa</taxon>
        <taxon>Arthropoda</taxon>
        <taxon>Hexapoda</taxon>
        <taxon>Insecta</taxon>
        <taxon>Pterygota</taxon>
        <taxon>Neoptera</taxon>
        <taxon>Endopterygota</taxon>
        <taxon>Diptera</taxon>
        <taxon>Brachycera</taxon>
        <taxon>Muscomorpha</taxon>
        <taxon>Ephydroidea</taxon>
        <taxon>Drosophilidae</taxon>
        <taxon>Drosophila</taxon>
    </lineage>
</organism>
<keyword evidence="2 3" id="KW-0175">Coiled coil</keyword>
<reference evidence="7" key="1">
    <citation type="submission" date="2025-08" db="UniProtKB">
        <authorList>
            <consortium name="RefSeq"/>
        </authorList>
    </citation>
    <scope>IDENTIFICATION</scope>
    <source>
        <strain evidence="7">15112-1751.03</strain>
        <tissue evidence="7">Whole Adult</tissue>
    </source>
</reference>
<dbReference type="Pfam" id="PF15619">
    <property type="entry name" value="Lebercilin"/>
    <property type="match status" value="1"/>
</dbReference>
<feature type="region of interest" description="Disordered" evidence="4">
    <location>
        <begin position="526"/>
        <end position="561"/>
    </location>
</feature>
<feature type="domain" description="Lebercilin" evidence="5">
    <location>
        <begin position="74"/>
        <end position="257"/>
    </location>
</feature>
<dbReference type="GO" id="GO:0005930">
    <property type="term" value="C:axoneme"/>
    <property type="evidence" value="ECO:0007669"/>
    <property type="project" value="TreeGrafter"/>
</dbReference>
<feature type="compositionally biased region" description="Polar residues" evidence="4">
    <location>
        <begin position="366"/>
        <end position="376"/>
    </location>
</feature>
<evidence type="ECO:0000256" key="2">
    <source>
        <dbReference type="ARBA" id="ARBA00023054"/>
    </source>
</evidence>
<sequence length="645" mass="72334">MVSPRKSASAVSSEARWDNNMSLPAKSCESLFSGSSRESASQIYQRKPPQRGMKQGGGMRQPGMVPSNTNSDIHQRVMSARNLRVKTFQNQLTDAQAEIANLAHENRMLRTMHKRQSTALNKYESTGAELPQLLHSHAEELRVWQTKYRNVQATNKELEAKLKQKEAQILSLSDQNRHFSQLIKDKNLDERQKLQDRLRTLEQRLQEKDNDMKLMSRKVQLESKNCRQQLLNEQKKTKEVLLKLEKARLEISGYRKLEEFTIDKANPLTSGRRTKLNAVDETDKIDKLEKSLELLDKAIEKNNQSEFNALTDVLETDSNFDFDKDDADEEKHVSSSSPSSDTVLDKDKMKRGKLTLPPAPIPPKPVNNNSSASRPSLSQMLNQNKTKPVAARLRSGASVNGSVSTLASSNVRSSVAGVAAVGKRRDGAGGDGMPKLATVEGKLNKLQTMTKPLEFDYDEDSDHVDDDEDADDDEESALITKMCHGAEEDEEPSDDVDEINPNEDSPVNYAAYLDTKCELSEMLEMEEPDDDDEFDDSGDQSSPKLAIDDLKMNSRQGPNMKENMSNIRKLISEDYKERENFLDIHCRPASGNNNITKPMREDPAKKKRNNIIPSGAVIAPGAMPASRKHALLAALKVIDDNKDED</sequence>
<name>A0A6P8X599_DROAB</name>
<dbReference type="GO" id="GO:0042073">
    <property type="term" value="P:intraciliary transport"/>
    <property type="evidence" value="ECO:0007669"/>
    <property type="project" value="TreeGrafter"/>
</dbReference>
<feature type="coiled-coil region" evidence="3">
    <location>
        <begin position="141"/>
        <end position="247"/>
    </location>
</feature>
<dbReference type="GeneID" id="117570617"/>
<feature type="compositionally biased region" description="Low complexity" evidence="4">
    <location>
        <begin position="407"/>
        <end position="421"/>
    </location>
</feature>
<dbReference type="RefSeq" id="XP_034108269.1">
    <property type="nucleotide sequence ID" value="XM_034252378.2"/>
</dbReference>
<keyword evidence="6" id="KW-1185">Reference proteome</keyword>
<feature type="region of interest" description="Disordered" evidence="4">
    <location>
        <begin position="403"/>
        <end position="436"/>
    </location>
</feature>
<comment type="similarity">
    <text evidence="1">Belongs to the LCA5 family.</text>
</comment>
<feature type="coiled-coil region" evidence="3">
    <location>
        <begin position="278"/>
        <end position="305"/>
    </location>
</feature>
<evidence type="ECO:0000256" key="4">
    <source>
        <dbReference type="SAM" id="MobiDB-lite"/>
    </source>
</evidence>
<dbReference type="PANTHER" id="PTHR16650:SF6">
    <property type="entry name" value="GH21622P"/>
    <property type="match status" value="1"/>
</dbReference>
<dbReference type="InterPro" id="IPR026188">
    <property type="entry name" value="Lebercilin-like"/>
</dbReference>
<feature type="compositionally biased region" description="Acidic residues" evidence="4">
    <location>
        <begin position="455"/>
        <end position="476"/>
    </location>
</feature>
<feature type="compositionally biased region" description="Acidic residues" evidence="4">
    <location>
        <begin position="487"/>
        <end position="501"/>
    </location>
</feature>
<evidence type="ECO:0000313" key="6">
    <source>
        <dbReference type="Proteomes" id="UP000515160"/>
    </source>
</evidence>
<dbReference type="OrthoDB" id="2123794at2759"/>
<accession>A0A6P8X599</accession>
<dbReference type="Proteomes" id="UP000515160">
    <property type="component" value="Chromosome 3"/>
</dbReference>
<feature type="region of interest" description="Disordered" evidence="4">
    <location>
        <begin position="321"/>
        <end position="376"/>
    </location>
</feature>
<evidence type="ECO:0000259" key="5">
    <source>
        <dbReference type="Pfam" id="PF15619"/>
    </source>
</evidence>
<evidence type="ECO:0000256" key="1">
    <source>
        <dbReference type="ARBA" id="ARBA00010229"/>
    </source>
</evidence>
<feature type="coiled-coil region" evidence="3">
    <location>
        <begin position="85"/>
        <end position="112"/>
    </location>
</feature>